<reference evidence="1" key="1">
    <citation type="submission" date="2020-02" db="EMBL/GenBank/DDBJ databases">
        <authorList>
            <person name="Meier V. D."/>
        </authorList>
    </citation>
    <scope>NUCLEOTIDE SEQUENCE</scope>
    <source>
        <strain evidence="1">AVDCRST_MAG01</strain>
    </source>
</reference>
<feature type="non-terminal residue" evidence="1">
    <location>
        <position position="19"/>
    </location>
</feature>
<proteinExistence type="predicted"/>
<evidence type="ECO:0000313" key="1">
    <source>
        <dbReference type="EMBL" id="CAA9394960.1"/>
    </source>
</evidence>
<sequence>VRKKTVPHRRLRRRVGLRR</sequence>
<feature type="non-terminal residue" evidence="1">
    <location>
        <position position="1"/>
    </location>
</feature>
<dbReference type="AlphaFoldDB" id="A0A6J4NT08"/>
<gene>
    <name evidence="1" type="ORF">AVDCRST_MAG01-01-715</name>
</gene>
<accession>A0A6J4NT08</accession>
<name>A0A6J4NT08_9ACTN</name>
<protein>
    <submittedName>
        <fullName evidence="1">Mobile element protein</fullName>
    </submittedName>
</protein>
<dbReference type="EMBL" id="CADCUW010000112">
    <property type="protein sequence ID" value="CAA9394960.1"/>
    <property type="molecule type" value="Genomic_DNA"/>
</dbReference>
<organism evidence="1">
    <name type="scientific">uncultured Rubrobacteraceae bacterium</name>
    <dbReference type="NCBI Taxonomy" id="349277"/>
    <lineage>
        <taxon>Bacteria</taxon>
        <taxon>Bacillati</taxon>
        <taxon>Actinomycetota</taxon>
        <taxon>Rubrobacteria</taxon>
        <taxon>Rubrobacterales</taxon>
        <taxon>Rubrobacteraceae</taxon>
        <taxon>environmental samples</taxon>
    </lineage>
</organism>